<dbReference type="EMBL" id="SJPJ01000001">
    <property type="protein sequence ID" value="TWT79549.1"/>
    <property type="molecule type" value="Genomic_DNA"/>
</dbReference>
<sequence length="132" mass="15016">MAKRKSTKEVLPVKDEDEQQPIPTAWRPAFRDIVNAFVQHDYRLSEGVDGVLPVSAKTAKQIKEYIEDYGETLVALPEKTWASSICMWMGKKWEVLIDLWTKGEGQSDLVLSALVSETKDGFQIKIEMVYVP</sequence>
<protein>
    <recommendedName>
        <fullName evidence="1">DUF7668 domain-containing protein</fullName>
    </recommendedName>
</protein>
<gene>
    <name evidence="2" type="ORF">CA13_09530</name>
</gene>
<keyword evidence="3" id="KW-1185">Reference proteome</keyword>
<organism evidence="2 3">
    <name type="scientific">Novipirellula herctigrandis</name>
    <dbReference type="NCBI Taxonomy" id="2527986"/>
    <lineage>
        <taxon>Bacteria</taxon>
        <taxon>Pseudomonadati</taxon>
        <taxon>Planctomycetota</taxon>
        <taxon>Planctomycetia</taxon>
        <taxon>Pirellulales</taxon>
        <taxon>Pirellulaceae</taxon>
        <taxon>Novipirellula</taxon>
    </lineage>
</organism>
<evidence type="ECO:0000259" key="1">
    <source>
        <dbReference type="Pfam" id="PF24705"/>
    </source>
</evidence>
<dbReference type="Pfam" id="PF24705">
    <property type="entry name" value="DUF7668"/>
    <property type="match status" value="1"/>
</dbReference>
<comment type="caution">
    <text evidence="2">The sequence shown here is derived from an EMBL/GenBank/DDBJ whole genome shotgun (WGS) entry which is preliminary data.</text>
</comment>
<feature type="domain" description="DUF7668" evidence="1">
    <location>
        <begin position="34"/>
        <end position="132"/>
    </location>
</feature>
<proteinExistence type="predicted"/>
<dbReference type="OrthoDB" id="1149888at2"/>
<dbReference type="RefSeq" id="WP_146394745.1">
    <property type="nucleotide sequence ID" value="NZ_SJPJ01000001.1"/>
</dbReference>
<dbReference type="Proteomes" id="UP000315010">
    <property type="component" value="Unassembled WGS sequence"/>
</dbReference>
<dbReference type="AlphaFoldDB" id="A0A5C5YWX9"/>
<dbReference type="InterPro" id="IPR056085">
    <property type="entry name" value="DUF7668"/>
</dbReference>
<evidence type="ECO:0000313" key="3">
    <source>
        <dbReference type="Proteomes" id="UP000315010"/>
    </source>
</evidence>
<evidence type="ECO:0000313" key="2">
    <source>
        <dbReference type="EMBL" id="TWT79549.1"/>
    </source>
</evidence>
<name>A0A5C5YWX9_9BACT</name>
<accession>A0A5C5YWX9</accession>
<reference evidence="2 3" key="1">
    <citation type="submission" date="2019-02" db="EMBL/GenBank/DDBJ databases">
        <title>Deep-cultivation of Planctomycetes and their phenomic and genomic characterization uncovers novel biology.</title>
        <authorList>
            <person name="Wiegand S."/>
            <person name="Jogler M."/>
            <person name="Boedeker C."/>
            <person name="Pinto D."/>
            <person name="Vollmers J."/>
            <person name="Rivas-Marin E."/>
            <person name="Kohn T."/>
            <person name="Peeters S.H."/>
            <person name="Heuer A."/>
            <person name="Rast P."/>
            <person name="Oberbeckmann S."/>
            <person name="Bunk B."/>
            <person name="Jeske O."/>
            <person name="Meyerdierks A."/>
            <person name="Storesund J.E."/>
            <person name="Kallscheuer N."/>
            <person name="Luecker S."/>
            <person name="Lage O.M."/>
            <person name="Pohl T."/>
            <person name="Merkel B.J."/>
            <person name="Hornburger P."/>
            <person name="Mueller R.-W."/>
            <person name="Bruemmer F."/>
            <person name="Labrenz M."/>
            <person name="Spormann A.M."/>
            <person name="Op Den Camp H."/>
            <person name="Overmann J."/>
            <person name="Amann R."/>
            <person name="Jetten M.S.M."/>
            <person name="Mascher T."/>
            <person name="Medema M.H."/>
            <person name="Devos D.P."/>
            <person name="Kaster A.-K."/>
            <person name="Ovreas L."/>
            <person name="Rohde M."/>
            <person name="Galperin M.Y."/>
            <person name="Jogler C."/>
        </authorList>
    </citation>
    <scope>NUCLEOTIDE SEQUENCE [LARGE SCALE GENOMIC DNA]</scope>
    <source>
        <strain evidence="2 3">CA13</strain>
    </source>
</reference>